<name>A0AAE0QY33_9TELE</name>
<proteinExistence type="predicted"/>
<dbReference type="AlphaFoldDB" id="A0AAE0QY33"/>
<evidence type="ECO:0000313" key="1">
    <source>
        <dbReference type="EMBL" id="KAK3535496.1"/>
    </source>
</evidence>
<dbReference type="EMBL" id="JAUCMX010000009">
    <property type="protein sequence ID" value="KAK3535496.1"/>
    <property type="molecule type" value="Genomic_DNA"/>
</dbReference>
<evidence type="ECO:0000313" key="2">
    <source>
        <dbReference type="Proteomes" id="UP001274896"/>
    </source>
</evidence>
<protein>
    <submittedName>
        <fullName evidence="1">Uncharacterized protein</fullName>
    </submittedName>
</protein>
<organism evidence="1 2">
    <name type="scientific">Hemibagrus guttatus</name>
    <dbReference type="NCBI Taxonomy" id="175788"/>
    <lineage>
        <taxon>Eukaryota</taxon>
        <taxon>Metazoa</taxon>
        <taxon>Chordata</taxon>
        <taxon>Craniata</taxon>
        <taxon>Vertebrata</taxon>
        <taxon>Euteleostomi</taxon>
        <taxon>Actinopterygii</taxon>
        <taxon>Neopterygii</taxon>
        <taxon>Teleostei</taxon>
        <taxon>Ostariophysi</taxon>
        <taxon>Siluriformes</taxon>
        <taxon>Bagridae</taxon>
        <taxon>Hemibagrus</taxon>
    </lineage>
</organism>
<reference evidence="1" key="1">
    <citation type="submission" date="2023-06" db="EMBL/GenBank/DDBJ databases">
        <title>Male Hemibagrus guttatus genome.</title>
        <authorList>
            <person name="Bian C."/>
        </authorList>
    </citation>
    <scope>NUCLEOTIDE SEQUENCE</scope>
    <source>
        <strain evidence="1">Male_cb2023</strain>
        <tissue evidence="1">Muscle</tissue>
    </source>
</reference>
<dbReference type="Proteomes" id="UP001274896">
    <property type="component" value="Unassembled WGS sequence"/>
</dbReference>
<sequence>MYVKYPAHGKWREHFHFLVTSSEKSWEMASNTPFLVMAAMAWNWFGVFQHVWKHESPERKHESPIG</sequence>
<comment type="caution">
    <text evidence="1">The sequence shown here is derived from an EMBL/GenBank/DDBJ whole genome shotgun (WGS) entry which is preliminary data.</text>
</comment>
<accession>A0AAE0QY33</accession>
<gene>
    <name evidence="1" type="ORF">QTP70_016916</name>
</gene>
<keyword evidence="2" id="KW-1185">Reference proteome</keyword>